<dbReference type="HOGENOM" id="CLU_1880968_0_0_2"/>
<name>A0RTR9_CENSY</name>
<proteinExistence type="predicted"/>
<sequence>MEIVYEPWKKVIIRELVEYKFEDWIQQIAFATKTSGGGIATVNWAKGVVFSVAIFPPTEAVTEENMKGILYLSSVTFAIKEKFEKQVVYEGATISLIDVGANETFNKLSDVLRARTKY</sequence>
<keyword evidence="2" id="KW-1185">Reference proteome</keyword>
<dbReference type="AlphaFoldDB" id="A0RTR9"/>
<protein>
    <submittedName>
        <fullName evidence="1">Uncharacterized protein</fullName>
    </submittedName>
</protein>
<dbReference type="KEGG" id="csy:CENSYa_0091"/>
<reference evidence="1 2" key="1">
    <citation type="journal article" date="2006" name="Proc. Natl. Acad. Sci. U.S.A.">
        <title>Genomic analysis of the uncultivated marine crenarchaeote Cenarchaeum symbiosum.</title>
        <authorList>
            <person name="Hallam S.J."/>
            <person name="Konstantinidis K.T."/>
            <person name="Putnam N."/>
            <person name="Schleper C."/>
            <person name="Watanabe Y."/>
            <person name="Sugahara J."/>
            <person name="Preston C."/>
            <person name="de la Torre J."/>
            <person name="Richardson P.M."/>
            <person name="DeLong E.F."/>
        </authorList>
    </citation>
    <scope>NUCLEOTIDE SEQUENCE [LARGE SCALE GENOMIC DNA]</scope>
    <source>
        <strain evidence="2">A</strain>
    </source>
</reference>
<gene>
    <name evidence="1" type="ordered locus">CENSYa_0091</name>
</gene>
<dbReference type="STRING" id="414004.CENSYa_0091"/>
<organism evidence="1 2">
    <name type="scientific">Cenarchaeum symbiosum (strain A)</name>
    <dbReference type="NCBI Taxonomy" id="414004"/>
    <lineage>
        <taxon>Archaea</taxon>
        <taxon>Nitrososphaerota</taxon>
        <taxon>Candidatus Cenarchaeales</taxon>
        <taxon>Candidatus Cenarchaeaceae</taxon>
        <taxon>Candidatus Cenarchaeum</taxon>
    </lineage>
</organism>
<evidence type="ECO:0000313" key="1">
    <source>
        <dbReference type="EMBL" id="ABK76736.1"/>
    </source>
</evidence>
<dbReference type="Proteomes" id="UP000000758">
    <property type="component" value="Chromosome"/>
</dbReference>
<dbReference type="EMBL" id="DP000238">
    <property type="protein sequence ID" value="ABK76736.1"/>
    <property type="molecule type" value="Genomic_DNA"/>
</dbReference>
<accession>A0RTR9</accession>
<evidence type="ECO:0000313" key="2">
    <source>
        <dbReference type="Proteomes" id="UP000000758"/>
    </source>
</evidence>
<dbReference type="EnsemblBacteria" id="ABK76736">
    <property type="protein sequence ID" value="ABK76736"/>
    <property type="gene ID" value="CENSYa_0091"/>
</dbReference>